<name>A0AAE1E0N4_9GAST</name>
<comment type="caution">
    <text evidence="1">The sequence shown here is derived from an EMBL/GenBank/DDBJ whole genome shotgun (WGS) entry which is preliminary data.</text>
</comment>
<protein>
    <submittedName>
        <fullName evidence="1">Uncharacterized protein</fullName>
    </submittedName>
</protein>
<accession>A0AAE1E0N4</accession>
<proteinExistence type="predicted"/>
<evidence type="ECO:0000313" key="1">
    <source>
        <dbReference type="EMBL" id="KAK3789240.1"/>
    </source>
</evidence>
<keyword evidence="2" id="KW-1185">Reference proteome</keyword>
<dbReference type="Proteomes" id="UP001283361">
    <property type="component" value="Unassembled WGS sequence"/>
</dbReference>
<gene>
    <name evidence="1" type="ORF">RRG08_001630</name>
</gene>
<dbReference type="EMBL" id="JAWDGP010001678">
    <property type="protein sequence ID" value="KAK3789240.1"/>
    <property type="molecule type" value="Genomic_DNA"/>
</dbReference>
<evidence type="ECO:0000313" key="2">
    <source>
        <dbReference type="Proteomes" id="UP001283361"/>
    </source>
</evidence>
<sequence>MSVVARRSGDWHRDFPLCHSVRLQCSNLLTRQTACHPSPLHLPCVCVCHFSPLPHISIRPGRFQVAFNTAQVSKVLFQPAPPITESPPHPLLVLLTDQRRQSDTSPVHTQSYKSAQWGELDSALTS</sequence>
<dbReference type="AlphaFoldDB" id="A0AAE1E0N4"/>
<reference evidence="1" key="1">
    <citation type="journal article" date="2023" name="G3 (Bethesda)">
        <title>A reference genome for the long-term kleptoplast-retaining sea slug Elysia crispata morphotype clarki.</title>
        <authorList>
            <person name="Eastman K.E."/>
            <person name="Pendleton A.L."/>
            <person name="Shaikh M.A."/>
            <person name="Suttiyut T."/>
            <person name="Ogas R."/>
            <person name="Tomko P."/>
            <person name="Gavelis G."/>
            <person name="Widhalm J.R."/>
            <person name="Wisecaver J.H."/>
        </authorList>
    </citation>
    <scope>NUCLEOTIDE SEQUENCE</scope>
    <source>
        <strain evidence="1">ECLA1</strain>
    </source>
</reference>
<organism evidence="1 2">
    <name type="scientific">Elysia crispata</name>
    <name type="common">lettuce slug</name>
    <dbReference type="NCBI Taxonomy" id="231223"/>
    <lineage>
        <taxon>Eukaryota</taxon>
        <taxon>Metazoa</taxon>
        <taxon>Spiralia</taxon>
        <taxon>Lophotrochozoa</taxon>
        <taxon>Mollusca</taxon>
        <taxon>Gastropoda</taxon>
        <taxon>Heterobranchia</taxon>
        <taxon>Euthyneura</taxon>
        <taxon>Panpulmonata</taxon>
        <taxon>Sacoglossa</taxon>
        <taxon>Placobranchoidea</taxon>
        <taxon>Plakobranchidae</taxon>
        <taxon>Elysia</taxon>
    </lineage>
</organism>